<comment type="similarity">
    <text evidence="1 3">Belongs to the N-Me-Phe pilin family.</text>
</comment>
<gene>
    <name evidence="5" type="primary">pilA</name>
    <name evidence="5" type="ORF">GCM10007414_07090</name>
</gene>
<dbReference type="PANTHER" id="PTHR30093:SF34">
    <property type="entry name" value="PREPILIN PEPTIDASE-DEPENDENT PROTEIN D"/>
    <property type="match status" value="1"/>
</dbReference>
<keyword evidence="4" id="KW-0472">Membrane</keyword>
<accession>A0ABQ1HYB4</accession>
<sequence length="150" mass="15724">MKTIQNLQTKAANKQAGFTLIELMIVVAIVAILAAVALPAYNEYVKKSKFASVATAVQGYKVKVELCHAMEGGFDECDANSHDIPANIATGTDTNGLVDTVEVENGVITGTATAAADSHTIILTPSVENNRVIWEVTGSCIGANLCKGNE</sequence>
<dbReference type="InterPro" id="IPR045584">
    <property type="entry name" value="Pilin-like"/>
</dbReference>
<organism evidence="5 6">
    <name type="scientific">Agarivorans gilvus</name>
    <dbReference type="NCBI Taxonomy" id="680279"/>
    <lineage>
        <taxon>Bacteria</taxon>
        <taxon>Pseudomonadati</taxon>
        <taxon>Pseudomonadota</taxon>
        <taxon>Gammaproteobacteria</taxon>
        <taxon>Alteromonadales</taxon>
        <taxon>Alteromonadaceae</taxon>
        <taxon>Agarivorans</taxon>
    </lineage>
</organism>
<reference evidence="6" key="1">
    <citation type="journal article" date="2019" name="Int. J. Syst. Evol. Microbiol.">
        <title>The Global Catalogue of Microorganisms (GCM) 10K type strain sequencing project: providing services to taxonomists for standard genome sequencing and annotation.</title>
        <authorList>
            <consortium name="The Broad Institute Genomics Platform"/>
            <consortium name="The Broad Institute Genome Sequencing Center for Infectious Disease"/>
            <person name="Wu L."/>
            <person name="Ma J."/>
        </authorList>
    </citation>
    <scope>NUCLEOTIDE SEQUENCE [LARGE SCALE GENOMIC DNA]</scope>
    <source>
        <strain evidence="6">CGMCC 1.10131</strain>
    </source>
</reference>
<dbReference type="Proteomes" id="UP000651977">
    <property type="component" value="Unassembled WGS sequence"/>
</dbReference>
<evidence type="ECO:0000256" key="2">
    <source>
        <dbReference type="ARBA" id="ARBA00022481"/>
    </source>
</evidence>
<dbReference type="PANTHER" id="PTHR30093">
    <property type="entry name" value="GENERAL SECRETION PATHWAY PROTEIN G"/>
    <property type="match status" value="1"/>
</dbReference>
<evidence type="ECO:0000256" key="1">
    <source>
        <dbReference type="ARBA" id="ARBA00005233"/>
    </source>
</evidence>
<dbReference type="Pfam" id="PF00114">
    <property type="entry name" value="Pilin"/>
    <property type="match status" value="1"/>
</dbReference>
<dbReference type="InterPro" id="IPR012902">
    <property type="entry name" value="N_methyl_site"/>
</dbReference>
<dbReference type="NCBIfam" id="TIGR02532">
    <property type="entry name" value="IV_pilin_GFxxxE"/>
    <property type="match status" value="1"/>
</dbReference>
<keyword evidence="4" id="KW-1133">Transmembrane helix</keyword>
<evidence type="ECO:0000313" key="6">
    <source>
        <dbReference type="Proteomes" id="UP000651977"/>
    </source>
</evidence>
<dbReference type="Pfam" id="PF07963">
    <property type="entry name" value="N_methyl"/>
    <property type="match status" value="1"/>
</dbReference>
<protein>
    <submittedName>
        <fullName evidence="5">Type IV-A pilin protein PilA</fullName>
    </submittedName>
</protein>
<name>A0ABQ1HYB4_9ALTE</name>
<keyword evidence="3" id="KW-0281">Fimbrium</keyword>
<dbReference type="SUPFAM" id="SSF54523">
    <property type="entry name" value="Pili subunits"/>
    <property type="match status" value="1"/>
</dbReference>
<dbReference type="RefSeq" id="WP_055732784.1">
    <property type="nucleotide sequence ID" value="NZ_BMDY01000003.1"/>
</dbReference>
<keyword evidence="2" id="KW-0488">Methylation</keyword>
<dbReference type="PROSITE" id="PS00409">
    <property type="entry name" value="PROKAR_NTER_METHYL"/>
    <property type="match status" value="1"/>
</dbReference>
<proteinExistence type="inferred from homology"/>
<evidence type="ECO:0000313" key="5">
    <source>
        <dbReference type="EMBL" id="GGA96689.1"/>
    </source>
</evidence>
<dbReference type="InterPro" id="IPR001082">
    <property type="entry name" value="Pilin"/>
</dbReference>
<comment type="caution">
    <text evidence="5">The sequence shown here is derived from an EMBL/GenBank/DDBJ whole genome shotgun (WGS) entry which is preliminary data.</text>
</comment>
<keyword evidence="4" id="KW-0812">Transmembrane</keyword>
<keyword evidence="6" id="KW-1185">Reference proteome</keyword>
<dbReference type="EMBL" id="BMDY01000003">
    <property type="protein sequence ID" value="GGA96689.1"/>
    <property type="molecule type" value="Genomic_DNA"/>
</dbReference>
<evidence type="ECO:0000256" key="3">
    <source>
        <dbReference type="RuleBase" id="RU000389"/>
    </source>
</evidence>
<dbReference type="Gene3D" id="3.30.700.10">
    <property type="entry name" value="Glycoprotein, Type 4 Pilin"/>
    <property type="match status" value="1"/>
</dbReference>
<evidence type="ECO:0000256" key="4">
    <source>
        <dbReference type="SAM" id="Phobius"/>
    </source>
</evidence>
<feature type="transmembrane region" description="Helical" evidence="4">
    <location>
        <begin position="20"/>
        <end position="41"/>
    </location>
</feature>